<dbReference type="OrthoDB" id="5984724at2759"/>
<feature type="domain" description="DUF5641" evidence="1">
    <location>
        <begin position="56"/>
        <end position="95"/>
    </location>
</feature>
<sequence>MDKIKTRITTDELLRVYQDQPLMLMEDLKREPVSALTTKEFQRNKVNCRNQSYGLFTNRSKWSDERPILKVDDLVDIRDERFPPQQWRMAVVRKVPGTYSEDCR</sequence>
<name>A0A8J2NTG8_9HEXA</name>
<proteinExistence type="predicted"/>
<dbReference type="Proteomes" id="UP000708208">
    <property type="component" value="Unassembled WGS sequence"/>
</dbReference>
<evidence type="ECO:0000313" key="3">
    <source>
        <dbReference type="Proteomes" id="UP000708208"/>
    </source>
</evidence>
<organism evidence="2 3">
    <name type="scientific">Allacma fusca</name>
    <dbReference type="NCBI Taxonomy" id="39272"/>
    <lineage>
        <taxon>Eukaryota</taxon>
        <taxon>Metazoa</taxon>
        <taxon>Ecdysozoa</taxon>
        <taxon>Arthropoda</taxon>
        <taxon>Hexapoda</taxon>
        <taxon>Collembola</taxon>
        <taxon>Symphypleona</taxon>
        <taxon>Sminthuridae</taxon>
        <taxon>Allacma</taxon>
    </lineage>
</organism>
<dbReference type="InterPro" id="IPR040676">
    <property type="entry name" value="DUF5641"/>
</dbReference>
<dbReference type="Pfam" id="PF18701">
    <property type="entry name" value="DUF5641"/>
    <property type="match status" value="1"/>
</dbReference>
<gene>
    <name evidence="2" type="ORF">AFUS01_LOCUS3183</name>
</gene>
<evidence type="ECO:0000259" key="1">
    <source>
        <dbReference type="Pfam" id="PF18701"/>
    </source>
</evidence>
<keyword evidence="3" id="KW-1185">Reference proteome</keyword>
<comment type="caution">
    <text evidence="2">The sequence shown here is derived from an EMBL/GenBank/DDBJ whole genome shotgun (WGS) entry which is preliminary data.</text>
</comment>
<reference evidence="2" key="1">
    <citation type="submission" date="2021-06" db="EMBL/GenBank/DDBJ databases">
        <authorList>
            <person name="Hodson N. C."/>
            <person name="Mongue J. A."/>
            <person name="Jaron S. K."/>
        </authorList>
    </citation>
    <scope>NUCLEOTIDE SEQUENCE</scope>
</reference>
<dbReference type="EMBL" id="CAJVCH010018982">
    <property type="protein sequence ID" value="CAG7686865.1"/>
    <property type="molecule type" value="Genomic_DNA"/>
</dbReference>
<protein>
    <recommendedName>
        <fullName evidence="1">DUF5641 domain-containing protein</fullName>
    </recommendedName>
</protein>
<evidence type="ECO:0000313" key="2">
    <source>
        <dbReference type="EMBL" id="CAG7686865.1"/>
    </source>
</evidence>
<dbReference type="AlphaFoldDB" id="A0A8J2NTG8"/>
<accession>A0A8J2NTG8</accession>